<sequence length="181" mass="20990">MTRATKYVHDLLNNWARTVVLNDPSPDEDSFGASLEFMTAEYEKGRIAKTGRGFRNMQNRGDIEDAVAYHHQAPAKQKKFIHDNVVYISELLQLCSFIADKPYIEELRGLSEERQWRGLTSWILVAKGRELGIALPIDRRIREELKYWKGFLDSIIKFAKCEKQALEKTFENRSLALRIKG</sequence>
<accession>A0A4Z1KCD7</accession>
<evidence type="ECO:0000313" key="1">
    <source>
        <dbReference type="EMBL" id="TGO82998.1"/>
    </source>
</evidence>
<organism evidence="1 2">
    <name type="scientific">Botrytis porri</name>
    <dbReference type="NCBI Taxonomy" id="87229"/>
    <lineage>
        <taxon>Eukaryota</taxon>
        <taxon>Fungi</taxon>
        <taxon>Dikarya</taxon>
        <taxon>Ascomycota</taxon>
        <taxon>Pezizomycotina</taxon>
        <taxon>Leotiomycetes</taxon>
        <taxon>Helotiales</taxon>
        <taxon>Sclerotiniaceae</taxon>
        <taxon>Botrytis</taxon>
    </lineage>
</organism>
<comment type="caution">
    <text evidence="1">The sequence shown here is derived from an EMBL/GenBank/DDBJ whole genome shotgun (WGS) entry which is preliminary data.</text>
</comment>
<dbReference type="AlphaFoldDB" id="A0A4Z1KCD7"/>
<dbReference type="Proteomes" id="UP000297280">
    <property type="component" value="Unassembled WGS sequence"/>
</dbReference>
<gene>
    <name evidence="1" type="ORF">BPOR_0721g00060</name>
</gene>
<keyword evidence="2" id="KW-1185">Reference proteome</keyword>
<protein>
    <submittedName>
        <fullName evidence="1">Uncharacterized protein</fullName>
    </submittedName>
</protein>
<reference evidence="1 2" key="1">
    <citation type="submission" date="2017-12" db="EMBL/GenBank/DDBJ databases">
        <title>Comparative genomics of Botrytis spp.</title>
        <authorList>
            <person name="Valero-Jimenez C.A."/>
            <person name="Tapia P."/>
            <person name="Veloso J."/>
            <person name="Silva-Moreno E."/>
            <person name="Staats M."/>
            <person name="Valdes J.H."/>
            <person name="Van Kan J.A.L."/>
        </authorList>
    </citation>
    <scope>NUCLEOTIDE SEQUENCE [LARGE SCALE GENOMIC DNA]</scope>
    <source>
        <strain evidence="1 2">MUCL3349</strain>
    </source>
</reference>
<dbReference type="EMBL" id="PQXO01000720">
    <property type="protein sequence ID" value="TGO82998.1"/>
    <property type="molecule type" value="Genomic_DNA"/>
</dbReference>
<proteinExistence type="predicted"/>
<name>A0A4Z1KCD7_9HELO</name>
<evidence type="ECO:0000313" key="2">
    <source>
        <dbReference type="Proteomes" id="UP000297280"/>
    </source>
</evidence>